<keyword evidence="7" id="KW-1185">Reference proteome</keyword>
<evidence type="ECO:0000313" key="7">
    <source>
        <dbReference type="Proteomes" id="UP001501004"/>
    </source>
</evidence>
<dbReference type="InterPro" id="IPR056798">
    <property type="entry name" value="ADH_Fe_C"/>
</dbReference>
<dbReference type="PANTHER" id="PTHR11496:SF102">
    <property type="entry name" value="ALCOHOL DEHYDROGENASE 4"/>
    <property type="match status" value="1"/>
</dbReference>
<dbReference type="InterPro" id="IPR018211">
    <property type="entry name" value="ADH_Fe_CS"/>
</dbReference>
<dbReference type="Gene3D" id="3.40.50.1970">
    <property type="match status" value="1"/>
</dbReference>
<comment type="caution">
    <text evidence="6">The sequence shown here is derived from an EMBL/GenBank/DDBJ whole genome shotgun (WGS) entry which is preliminary data.</text>
</comment>
<comment type="similarity">
    <text evidence="1">Belongs to the iron-containing alcohol dehydrogenase family.</text>
</comment>
<evidence type="ECO:0000256" key="1">
    <source>
        <dbReference type="ARBA" id="ARBA00007358"/>
    </source>
</evidence>
<dbReference type="InterPro" id="IPR039697">
    <property type="entry name" value="Alcohol_dehydrogenase_Fe"/>
</dbReference>
<dbReference type="PANTHER" id="PTHR11496">
    <property type="entry name" value="ALCOHOL DEHYDROGENASE"/>
    <property type="match status" value="1"/>
</dbReference>
<sequence length="379" mass="38756">MSQRFSSPPRLVLGDGALEQVAEELPRLGTRALIVTDPGIVAAGILDTVRDVLTASGLPLETFTDVIGNPDIATVDAADKARAAAKADILIAIGGGSAMDVAKSVAVLATNGGSITDYEGVDRFDNRPLPVIAVPTTVGSGSEVTKGAVILNPTTHVKMVIVSDLMFATIAVLDRRVVAGLPGRIAATTGMDALTHAIEAYVSKGANPVTDAINIGAIELIGGNLVAASKGDPDALYAMLVASSMAGIGFHDAGLGAVHALANTIGAQFGVHHGTANALFLPYVMDFNLSAAPARFARIARALGEDTTGLTDEEAAQRAASAVHRLARDTGVPRTLAEVGVPADAIDELAAAALVQADLPGNPRPVTIDDITELYRKAQ</sequence>
<evidence type="ECO:0000313" key="6">
    <source>
        <dbReference type="EMBL" id="GAA3728427.1"/>
    </source>
</evidence>
<gene>
    <name evidence="6" type="primary">yiaY</name>
    <name evidence="6" type="ORF">GCM10022239_01490</name>
</gene>
<dbReference type="PROSITE" id="PS00913">
    <property type="entry name" value="ADH_IRON_1"/>
    <property type="match status" value="1"/>
</dbReference>
<evidence type="ECO:0000259" key="4">
    <source>
        <dbReference type="Pfam" id="PF00465"/>
    </source>
</evidence>
<name>A0ABP7EZL9_9MICO</name>
<dbReference type="Gene3D" id="1.20.1090.10">
    <property type="entry name" value="Dehydroquinate synthase-like - alpha domain"/>
    <property type="match status" value="1"/>
</dbReference>
<organism evidence="6 7">
    <name type="scientific">Leifsonella bigeumensis</name>
    <dbReference type="NCBI Taxonomy" id="433643"/>
    <lineage>
        <taxon>Bacteria</taxon>
        <taxon>Bacillati</taxon>
        <taxon>Actinomycetota</taxon>
        <taxon>Actinomycetes</taxon>
        <taxon>Micrococcales</taxon>
        <taxon>Microbacteriaceae</taxon>
        <taxon>Leifsonella</taxon>
    </lineage>
</organism>
<evidence type="ECO:0000259" key="5">
    <source>
        <dbReference type="Pfam" id="PF25137"/>
    </source>
</evidence>
<dbReference type="EMBL" id="BAABAE010000001">
    <property type="protein sequence ID" value="GAA3728427.1"/>
    <property type="molecule type" value="Genomic_DNA"/>
</dbReference>
<proteinExistence type="inferred from homology"/>
<keyword evidence="2" id="KW-0560">Oxidoreductase</keyword>
<protein>
    <submittedName>
        <fullName evidence="6">L-threonine dehydrogenase</fullName>
    </submittedName>
</protein>
<keyword evidence="3" id="KW-0520">NAD</keyword>
<dbReference type="InterPro" id="IPR001670">
    <property type="entry name" value="ADH_Fe/GldA"/>
</dbReference>
<evidence type="ECO:0000256" key="3">
    <source>
        <dbReference type="ARBA" id="ARBA00023027"/>
    </source>
</evidence>
<feature type="domain" description="Fe-containing alcohol dehydrogenase-like C-terminal" evidence="5">
    <location>
        <begin position="187"/>
        <end position="378"/>
    </location>
</feature>
<dbReference type="SUPFAM" id="SSF56796">
    <property type="entry name" value="Dehydroquinate synthase-like"/>
    <property type="match status" value="1"/>
</dbReference>
<evidence type="ECO:0000256" key="2">
    <source>
        <dbReference type="ARBA" id="ARBA00023002"/>
    </source>
</evidence>
<dbReference type="RefSeq" id="WP_344752730.1">
    <property type="nucleotide sequence ID" value="NZ_BAABAE010000001.1"/>
</dbReference>
<dbReference type="Proteomes" id="UP001501004">
    <property type="component" value="Unassembled WGS sequence"/>
</dbReference>
<dbReference type="Pfam" id="PF25137">
    <property type="entry name" value="ADH_Fe_C"/>
    <property type="match status" value="1"/>
</dbReference>
<dbReference type="Pfam" id="PF00465">
    <property type="entry name" value="Fe-ADH"/>
    <property type="match status" value="1"/>
</dbReference>
<accession>A0ABP7EZL9</accession>
<feature type="domain" description="Alcohol dehydrogenase iron-type/glycerol dehydrogenase GldA" evidence="4">
    <location>
        <begin position="8"/>
        <end position="174"/>
    </location>
</feature>
<reference evidence="7" key="1">
    <citation type="journal article" date="2019" name="Int. J. Syst. Evol. Microbiol.">
        <title>The Global Catalogue of Microorganisms (GCM) 10K type strain sequencing project: providing services to taxonomists for standard genome sequencing and annotation.</title>
        <authorList>
            <consortium name="The Broad Institute Genomics Platform"/>
            <consortium name="The Broad Institute Genome Sequencing Center for Infectious Disease"/>
            <person name="Wu L."/>
            <person name="Ma J."/>
        </authorList>
    </citation>
    <scope>NUCLEOTIDE SEQUENCE [LARGE SCALE GENOMIC DNA]</scope>
    <source>
        <strain evidence="7">JCM 16949</strain>
    </source>
</reference>
<dbReference type="CDD" id="cd08551">
    <property type="entry name" value="Fe-ADH"/>
    <property type="match status" value="1"/>
</dbReference>